<dbReference type="PANTHER" id="PTHR21047:SF2">
    <property type="entry name" value="THYMIDINE DIPHOSPHO-4-KETO-RHAMNOSE 3,5-EPIMERASE"/>
    <property type="match status" value="1"/>
</dbReference>
<proteinExistence type="predicted"/>
<protein>
    <submittedName>
        <fullName evidence="1">dTDP-4-dehydrorhamnose 3,5-epimerase-like protein enzyme</fullName>
    </submittedName>
</protein>
<evidence type="ECO:0000313" key="1">
    <source>
        <dbReference type="EMBL" id="KKQ78369.1"/>
    </source>
</evidence>
<dbReference type="Proteomes" id="UP000034324">
    <property type="component" value="Unassembled WGS sequence"/>
</dbReference>
<dbReference type="GO" id="GO:0008830">
    <property type="term" value="F:dTDP-4-dehydrorhamnose 3,5-epimerase activity"/>
    <property type="evidence" value="ECO:0007669"/>
    <property type="project" value="InterPro"/>
</dbReference>
<organism evidence="1 2">
    <name type="scientific">Candidatus Daviesbacteria bacterium GW2011_GWF2_38_6</name>
    <dbReference type="NCBI Taxonomy" id="1618432"/>
    <lineage>
        <taxon>Bacteria</taxon>
        <taxon>Candidatus Daviesiibacteriota</taxon>
    </lineage>
</organism>
<dbReference type="AlphaFoldDB" id="A0A0G0MXI8"/>
<dbReference type="GO" id="GO:0000271">
    <property type="term" value="P:polysaccharide biosynthetic process"/>
    <property type="evidence" value="ECO:0007669"/>
    <property type="project" value="TreeGrafter"/>
</dbReference>
<dbReference type="SUPFAM" id="SSF51182">
    <property type="entry name" value="RmlC-like cupins"/>
    <property type="match status" value="1"/>
</dbReference>
<dbReference type="Gene3D" id="2.60.120.10">
    <property type="entry name" value="Jelly Rolls"/>
    <property type="match status" value="1"/>
</dbReference>
<dbReference type="EMBL" id="LBVC01000023">
    <property type="protein sequence ID" value="KKQ78369.1"/>
    <property type="molecule type" value="Genomic_DNA"/>
</dbReference>
<sequence length="150" mass="17404">MINGVKIKKLNKIPDERGTVMHMLRNDDPEFKKFGEIYFTTAHPQVIKGWHLHTRMTLNYAVILGMIKLVLYDDRKDSKTKGEIMELFLGEDNYCLVTIPPLVWNGFKVIGDKTAILANCPDLPHDPKEITRLDPLKNEIIPYDWDIKLK</sequence>
<dbReference type="GO" id="GO:0005829">
    <property type="term" value="C:cytosol"/>
    <property type="evidence" value="ECO:0007669"/>
    <property type="project" value="TreeGrafter"/>
</dbReference>
<name>A0A0G0MXI8_9BACT</name>
<accession>A0A0G0MXI8</accession>
<dbReference type="Pfam" id="PF00908">
    <property type="entry name" value="dTDP_sugar_isom"/>
    <property type="match status" value="1"/>
</dbReference>
<reference evidence="1 2" key="1">
    <citation type="journal article" date="2015" name="Nature">
        <title>rRNA introns, odd ribosomes, and small enigmatic genomes across a large radiation of phyla.</title>
        <authorList>
            <person name="Brown C.T."/>
            <person name="Hug L.A."/>
            <person name="Thomas B.C."/>
            <person name="Sharon I."/>
            <person name="Castelle C.J."/>
            <person name="Singh A."/>
            <person name="Wilkins M.J."/>
            <person name="Williams K.H."/>
            <person name="Banfield J.F."/>
        </authorList>
    </citation>
    <scope>NUCLEOTIDE SEQUENCE [LARGE SCALE GENOMIC DNA]</scope>
</reference>
<dbReference type="InterPro" id="IPR014710">
    <property type="entry name" value="RmlC-like_jellyroll"/>
</dbReference>
<evidence type="ECO:0000313" key="2">
    <source>
        <dbReference type="Proteomes" id="UP000034324"/>
    </source>
</evidence>
<dbReference type="InterPro" id="IPR000888">
    <property type="entry name" value="RmlC-like"/>
</dbReference>
<dbReference type="PANTHER" id="PTHR21047">
    <property type="entry name" value="DTDP-6-DEOXY-D-GLUCOSE-3,5 EPIMERASE"/>
    <property type="match status" value="1"/>
</dbReference>
<dbReference type="InterPro" id="IPR011051">
    <property type="entry name" value="RmlC_Cupin_sf"/>
</dbReference>
<comment type="caution">
    <text evidence="1">The sequence shown here is derived from an EMBL/GenBank/DDBJ whole genome shotgun (WGS) entry which is preliminary data.</text>
</comment>
<gene>
    <name evidence="1" type="ORF">US99_C0023G0004</name>
</gene>